<dbReference type="Proteomes" id="UP001432027">
    <property type="component" value="Unassembled WGS sequence"/>
</dbReference>
<dbReference type="AlphaFoldDB" id="A0AAV5SQB7"/>
<sequence>LIFFNTSFHLPLFVPLLHIDPSDNDSLFNRIGFDHISRIFINETNHDELLRAITSRPISCEMCDDQCHLSSSRDVLDHVFTSSHIEKFIQQRGSISKREFS</sequence>
<feature type="non-terminal residue" evidence="1">
    <location>
        <position position="1"/>
    </location>
</feature>
<evidence type="ECO:0008006" key="3">
    <source>
        <dbReference type="Google" id="ProtNLM"/>
    </source>
</evidence>
<keyword evidence="2" id="KW-1185">Reference proteome</keyword>
<organism evidence="1 2">
    <name type="scientific">Pristionchus entomophagus</name>
    <dbReference type="NCBI Taxonomy" id="358040"/>
    <lineage>
        <taxon>Eukaryota</taxon>
        <taxon>Metazoa</taxon>
        <taxon>Ecdysozoa</taxon>
        <taxon>Nematoda</taxon>
        <taxon>Chromadorea</taxon>
        <taxon>Rhabditida</taxon>
        <taxon>Rhabditina</taxon>
        <taxon>Diplogasteromorpha</taxon>
        <taxon>Diplogasteroidea</taxon>
        <taxon>Neodiplogasteridae</taxon>
        <taxon>Pristionchus</taxon>
    </lineage>
</organism>
<accession>A0AAV5SQB7</accession>
<name>A0AAV5SQB7_9BILA</name>
<gene>
    <name evidence="1" type="ORF">PENTCL1PPCAC_7380</name>
</gene>
<evidence type="ECO:0000313" key="2">
    <source>
        <dbReference type="Proteomes" id="UP001432027"/>
    </source>
</evidence>
<reference evidence="1" key="1">
    <citation type="submission" date="2023-10" db="EMBL/GenBank/DDBJ databases">
        <title>Genome assembly of Pristionchus species.</title>
        <authorList>
            <person name="Yoshida K."/>
            <person name="Sommer R.J."/>
        </authorList>
    </citation>
    <scope>NUCLEOTIDE SEQUENCE</scope>
    <source>
        <strain evidence="1">RS0144</strain>
    </source>
</reference>
<evidence type="ECO:0000313" key="1">
    <source>
        <dbReference type="EMBL" id="GMS85205.1"/>
    </source>
</evidence>
<proteinExistence type="predicted"/>
<feature type="non-terminal residue" evidence="1">
    <location>
        <position position="101"/>
    </location>
</feature>
<dbReference type="EMBL" id="BTSX01000002">
    <property type="protein sequence ID" value="GMS85205.1"/>
    <property type="molecule type" value="Genomic_DNA"/>
</dbReference>
<protein>
    <recommendedName>
        <fullName evidence="3">C2H2-type domain-containing protein</fullName>
    </recommendedName>
</protein>
<comment type="caution">
    <text evidence="1">The sequence shown here is derived from an EMBL/GenBank/DDBJ whole genome shotgun (WGS) entry which is preliminary data.</text>
</comment>